<dbReference type="PANTHER" id="PTHR33217">
    <property type="entry name" value="TRANSPOSASE FOR INSERTION SEQUENCE ELEMENT IS1081"/>
    <property type="match status" value="1"/>
</dbReference>
<name>A0ABV5XSW6_9NOCA</name>
<evidence type="ECO:0000256" key="1">
    <source>
        <dbReference type="ARBA" id="ARBA00002190"/>
    </source>
</evidence>
<evidence type="ECO:0000313" key="8">
    <source>
        <dbReference type="Proteomes" id="UP001589587"/>
    </source>
</evidence>
<comment type="similarity">
    <text evidence="2 6">Belongs to the transposase mutator family.</text>
</comment>
<keyword evidence="4 6" id="KW-0238">DNA-binding</keyword>
<feature type="non-terminal residue" evidence="7">
    <location>
        <position position="428"/>
    </location>
</feature>
<evidence type="ECO:0000256" key="4">
    <source>
        <dbReference type="ARBA" id="ARBA00023125"/>
    </source>
</evidence>
<evidence type="ECO:0000256" key="6">
    <source>
        <dbReference type="RuleBase" id="RU365089"/>
    </source>
</evidence>
<dbReference type="RefSeq" id="WP_378377680.1">
    <property type="nucleotide sequence ID" value="NZ_JBHMAS010000161.1"/>
</dbReference>
<comment type="function">
    <text evidence="1 6">Required for the transposition of the insertion element.</text>
</comment>
<keyword evidence="3 6" id="KW-0815">Transposition</keyword>
<protein>
    <recommendedName>
        <fullName evidence="6">Mutator family transposase</fullName>
    </recommendedName>
</protein>
<dbReference type="EMBL" id="JBHMAS010000161">
    <property type="protein sequence ID" value="MFB9785562.1"/>
    <property type="molecule type" value="Genomic_DNA"/>
</dbReference>
<dbReference type="Pfam" id="PF00872">
    <property type="entry name" value="Transposase_mut"/>
    <property type="match status" value="1"/>
</dbReference>
<evidence type="ECO:0000256" key="3">
    <source>
        <dbReference type="ARBA" id="ARBA00022578"/>
    </source>
</evidence>
<proteinExistence type="inferred from homology"/>
<keyword evidence="8" id="KW-1185">Reference proteome</keyword>
<sequence>MLTVVHDKDQSNNDNGRSLLDEIVRDGARKMLAAALQAEVAAYIDQFADHLDENGHRLVVRNGYHTERDVLTAAGAVNVKAPRVNDKRIDPETGERQRFSSAILPAWVRKSPQMNEVLPLLYLHGLSTSDFGPALEQFLGSGAGLSPASITRLTTQWQDEAKTFQDRDLSGTDFVYLWVDGIHLKVRLEQEKLCLLVMIGVRADGRKELVALTDGYRESAESWADLLRSCRRRGMAAPVLAVGDGALGFWKALREVFPETREQRCWFHKQSNVLAALPKSAHPGALSAMKEIYNAEDIEKAQVAIKAFELDYITKYPKAVAKIVDDIDVLLEFYKYPAEHWVHLRTTNPIESTFATVRLRTKVTKGPGSRAAGLAMAYKLIDAAQARWRAVNAPHLVALVRAGAVFHKGKLLERPTDITAVGAVATEP</sequence>
<evidence type="ECO:0000313" key="7">
    <source>
        <dbReference type="EMBL" id="MFB9785562.1"/>
    </source>
</evidence>
<comment type="caution">
    <text evidence="7">The sequence shown here is derived from an EMBL/GenBank/DDBJ whole genome shotgun (WGS) entry which is preliminary data.</text>
</comment>
<evidence type="ECO:0000256" key="5">
    <source>
        <dbReference type="ARBA" id="ARBA00023172"/>
    </source>
</evidence>
<dbReference type="PROSITE" id="PS01007">
    <property type="entry name" value="TRANSPOSASE_MUTATOR"/>
    <property type="match status" value="1"/>
</dbReference>
<keyword evidence="6" id="KW-0814">Transposable element</keyword>
<dbReference type="Proteomes" id="UP001589587">
    <property type="component" value="Unassembled WGS sequence"/>
</dbReference>
<gene>
    <name evidence="7" type="ORF">ACFFQ6_38350</name>
</gene>
<reference evidence="7 8" key="1">
    <citation type="submission" date="2024-09" db="EMBL/GenBank/DDBJ databases">
        <authorList>
            <person name="Sun Q."/>
            <person name="Mori K."/>
        </authorList>
    </citation>
    <scope>NUCLEOTIDE SEQUENCE [LARGE SCALE GENOMIC DNA]</scope>
    <source>
        <strain evidence="7 8">JCM 11411</strain>
    </source>
</reference>
<evidence type="ECO:0000256" key="2">
    <source>
        <dbReference type="ARBA" id="ARBA00010961"/>
    </source>
</evidence>
<dbReference type="PANTHER" id="PTHR33217:SF9">
    <property type="entry name" value="MUTATOR FAMILY TRANSPOSASE"/>
    <property type="match status" value="1"/>
</dbReference>
<accession>A0ABV5XSW6</accession>
<organism evidence="7 8">
    <name type="scientific">Rhodococcus baikonurensis</name>
    <dbReference type="NCBI Taxonomy" id="172041"/>
    <lineage>
        <taxon>Bacteria</taxon>
        <taxon>Bacillati</taxon>
        <taxon>Actinomycetota</taxon>
        <taxon>Actinomycetes</taxon>
        <taxon>Mycobacteriales</taxon>
        <taxon>Nocardiaceae</taxon>
        <taxon>Rhodococcus</taxon>
        <taxon>Rhodococcus erythropolis group</taxon>
    </lineage>
</organism>
<dbReference type="NCBIfam" id="NF033543">
    <property type="entry name" value="transpos_IS256"/>
    <property type="match status" value="1"/>
</dbReference>
<dbReference type="InterPro" id="IPR001207">
    <property type="entry name" value="Transposase_mutator"/>
</dbReference>
<keyword evidence="5 6" id="KW-0233">DNA recombination</keyword>